<dbReference type="AlphaFoldDB" id="A0A426ZQU9"/>
<gene>
    <name evidence="2" type="ORF">B296_00038326</name>
</gene>
<organism evidence="2 3">
    <name type="scientific">Ensete ventricosum</name>
    <name type="common">Abyssinian banana</name>
    <name type="synonym">Musa ensete</name>
    <dbReference type="NCBI Taxonomy" id="4639"/>
    <lineage>
        <taxon>Eukaryota</taxon>
        <taxon>Viridiplantae</taxon>
        <taxon>Streptophyta</taxon>
        <taxon>Embryophyta</taxon>
        <taxon>Tracheophyta</taxon>
        <taxon>Spermatophyta</taxon>
        <taxon>Magnoliopsida</taxon>
        <taxon>Liliopsida</taxon>
        <taxon>Zingiberales</taxon>
        <taxon>Musaceae</taxon>
        <taxon>Ensete</taxon>
    </lineage>
</organism>
<feature type="compositionally biased region" description="Polar residues" evidence="1">
    <location>
        <begin position="65"/>
        <end position="95"/>
    </location>
</feature>
<protein>
    <submittedName>
        <fullName evidence="2">Uncharacterized protein</fullName>
    </submittedName>
</protein>
<proteinExistence type="predicted"/>
<dbReference type="Proteomes" id="UP000287651">
    <property type="component" value="Unassembled WGS sequence"/>
</dbReference>
<evidence type="ECO:0000313" key="3">
    <source>
        <dbReference type="Proteomes" id="UP000287651"/>
    </source>
</evidence>
<feature type="region of interest" description="Disordered" evidence="1">
    <location>
        <begin position="59"/>
        <end position="95"/>
    </location>
</feature>
<accession>A0A426ZQU9</accession>
<reference evidence="2 3" key="1">
    <citation type="journal article" date="2014" name="Agronomy (Basel)">
        <title>A Draft Genome Sequence for Ensete ventricosum, the Drought-Tolerant Tree Against Hunger.</title>
        <authorList>
            <person name="Harrison J."/>
            <person name="Moore K.A."/>
            <person name="Paszkiewicz K."/>
            <person name="Jones T."/>
            <person name="Grant M."/>
            <person name="Ambacheew D."/>
            <person name="Muzemil S."/>
            <person name="Studholme D.J."/>
        </authorList>
    </citation>
    <scope>NUCLEOTIDE SEQUENCE [LARGE SCALE GENOMIC DNA]</scope>
</reference>
<evidence type="ECO:0000256" key="1">
    <source>
        <dbReference type="SAM" id="MobiDB-lite"/>
    </source>
</evidence>
<evidence type="ECO:0000313" key="2">
    <source>
        <dbReference type="EMBL" id="RRT66397.1"/>
    </source>
</evidence>
<name>A0A426ZQU9_ENSVE</name>
<feature type="region of interest" description="Disordered" evidence="1">
    <location>
        <begin position="1"/>
        <end position="29"/>
    </location>
</feature>
<sequence>MSLGCLASSSSLTASSSSTRTPHRPMASIGLGLCGYPSPQAKALLCSRRGSRWGRKRQVLARGSVGQQPLTASGRPTSESRNPFPGASSSHPYLT</sequence>
<feature type="compositionally biased region" description="Low complexity" evidence="1">
    <location>
        <begin position="1"/>
        <end position="19"/>
    </location>
</feature>
<comment type="caution">
    <text evidence="2">The sequence shown here is derived from an EMBL/GenBank/DDBJ whole genome shotgun (WGS) entry which is preliminary data.</text>
</comment>
<dbReference type="EMBL" id="AMZH03005434">
    <property type="protein sequence ID" value="RRT66397.1"/>
    <property type="molecule type" value="Genomic_DNA"/>
</dbReference>